<feature type="compositionally biased region" description="Basic and acidic residues" evidence="5">
    <location>
        <begin position="510"/>
        <end position="532"/>
    </location>
</feature>
<evidence type="ECO:0000256" key="5">
    <source>
        <dbReference type="SAM" id="MobiDB-lite"/>
    </source>
</evidence>
<feature type="compositionally biased region" description="Polar residues" evidence="5">
    <location>
        <begin position="298"/>
        <end position="332"/>
    </location>
</feature>
<evidence type="ECO:0000256" key="2">
    <source>
        <dbReference type="ARBA" id="ARBA00004134"/>
    </source>
</evidence>
<feature type="compositionally biased region" description="Basic and acidic residues" evidence="5">
    <location>
        <begin position="231"/>
        <end position="255"/>
    </location>
</feature>
<comment type="similarity">
    <text evidence="3">Belongs to the AIM21 family.</text>
</comment>
<feature type="compositionally biased region" description="Polar residues" evidence="5">
    <location>
        <begin position="30"/>
        <end position="46"/>
    </location>
</feature>
<proteinExistence type="inferred from homology"/>
<dbReference type="OMA" id="FQQMFNQ"/>
<reference evidence="7" key="2">
    <citation type="submission" date="2012-08" db="EMBL/GenBank/DDBJ databases">
        <title>Genome sequence of Kazachstania naganishii.</title>
        <authorList>
            <person name="Gordon J.L."/>
            <person name="Armisen D."/>
            <person name="Proux-Wera E."/>
            <person name="OhEigeartaigh S.S."/>
            <person name="Byrne K.P."/>
            <person name="Wolfe K.H."/>
        </authorList>
    </citation>
    <scope>NUCLEOTIDE SEQUENCE [LARGE SCALE GENOMIC DNA]</scope>
    <source>
        <strain evidence="7">ATCC MYA-139 / BCRC 22969 / CBS 8797 / CCRC 22969 / KCTC 17520 / NBRC 10181 / NCYC 3082</strain>
    </source>
</reference>
<feature type="compositionally biased region" description="Basic and acidic residues" evidence="5">
    <location>
        <begin position="279"/>
        <end position="291"/>
    </location>
</feature>
<name>J7S6V7_HUIN7</name>
<feature type="region of interest" description="Disordered" evidence="5">
    <location>
        <begin position="1"/>
        <end position="620"/>
    </location>
</feature>
<evidence type="ECO:0000256" key="1">
    <source>
        <dbReference type="ARBA" id="ARBA00002092"/>
    </source>
</evidence>
<dbReference type="AlphaFoldDB" id="J7S6V7"/>
<dbReference type="Proteomes" id="UP000006310">
    <property type="component" value="Chromosome 5"/>
</dbReference>
<feature type="compositionally biased region" description="Low complexity" evidence="5">
    <location>
        <begin position="714"/>
        <end position="735"/>
    </location>
</feature>
<evidence type="ECO:0000256" key="3">
    <source>
        <dbReference type="ARBA" id="ARBA00006466"/>
    </source>
</evidence>
<dbReference type="EMBL" id="HE978318">
    <property type="protein sequence ID" value="CCK70609.1"/>
    <property type="molecule type" value="Genomic_DNA"/>
</dbReference>
<dbReference type="HOGENOM" id="CLU_418608_0_0_1"/>
<comment type="function">
    <text evidence="1">Involved in mitochondrial migration along actin filaments.</text>
</comment>
<feature type="compositionally biased region" description="Polar residues" evidence="5">
    <location>
        <begin position="1"/>
        <end position="19"/>
    </location>
</feature>
<feature type="compositionally biased region" description="Polar residues" evidence="5">
    <location>
        <begin position="97"/>
        <end position="117"/>
    </location>
</feature>
<reference evidence="6 7" key="1">
    <citation type="journal article" date="2011" name="Proc. Natl. Acad. Sci. U.S.A.">
        <title>Evolutionary erosion of yeast sex chromosomes by mating-type switching accidents.</title>
        <authorList>
            <person name="Gordon J.L."/>
            <person name="Armisen D."/>
            <person name="Proux-Wera E."/>
            <person name="Oheigeartaigh S.S."/>
            <person name="Byrne K.P."/>
            <person name="Wolfe K.H."/>
        </authorList>
    </citation>
    <scope>NUCLEOTIDE SEQUENCE [LARGE SCALE GENOMIC DNA]</scope>
    <source>
        <strain evidence="7">ATCC MYA-139 / BCRC 22969 / CBS 8797 / CCRC 22969 / KCTC 17520 / NBRC 10181 / NCYC 3082</strain>
    </source>
</reference>
<feature type="compositionally biased region" description="Polar residues" evidence="5">
    <location>
        <begin position="660"/>
        <end position="672"/>
    </location>
</feature>
<feature type="compositionally biased region" description="Basic and acidic residues" evidence="5">
    <location>
        <begin position="752"/>
        <end position="766"/>
    </location>
</feature>
<feature type="compositionally biased region" description="Basic and acidic residues" evidence="5">
    <location>
        <begin position="153"/>
        <end position="162"/>
    </location>
</feature>
<sequence>MSDSGSSEEVNQSALNSTVPKVPSKRPLAKSQTLSETSGGSNTESPTPGLPLQRPVRRSTTEQLEELVDNTEEELQEMKQFIEKHRSPLKPHRDSGTADSNAEPKSQENKGTFSESSAGDIGAPVPKIPERPSRRATTDSFDSRASSTICDVAGEKSAKSDVADSTPILQSFVAPDNREPSGTSEPSIPKRPARRPIKTENSQSGAQEVPHSRDKNSPEPPSVPKRPSSTEGERSSQEEGKTEDLVVRDDQHVGEYEAPELNAPYDDKVQTTVKGSTVKLDEEQPFEKQPEQNEPSEETLNAASKQQTATEEPSASKSEIGQDTEETSGQSTKDIETVKNEVTAISDEEDELQQIPETNDHLAGNSVEDISFESGAREAATVSPSTKVQEEMITESLNEVTAQSKDTFGQETSDSKEDVGGNDDQANTNASLLNNGKSTEEEDHEPEAEVKPSIPATRPKKRAPPPVPKKPSSKIAAFHNMLQMQQQKDLASALPELVHKAPKFYPVHDPTGEDNRESDNEDRATNEEDKQDNSSFGGSRAQFTKNLNGLIGLPGMAPQKGIPPALNRMLATSNPSASEATVDVEKVQEGGLSDVRQKRARGPRGRKLPTKVNSVTKVTDESGQHTIEIFEAWSMVSGSGTKLEKDSSTKETEDADMVTAEQSGKFQHSDAFSESEDLASGGSNELQTSTIPAEIGEPTPEPKTSNPVIQRLAESNLINESSSSLSDSITSRDQSGGIMAKEQQMEEDMEREMERQMLEEDRAYSEEAAKNAVAQFEDGSLLEE</sequence>
<evidence type="ECO:0000313" key="7">
    <source>
        <dbReference type="Proteomes" id="UP000006310"/>
    </source>
</evidence>
<dbReference type="KEGG" id="kng:KNAG_0E03520"/>
<feature type="compositionally biased region" description="Polar residues" evidence="5">
    <location>
        <begin position="138"/>
        <end position="149"/>
    </location>
</feature>
<feature type="compositionally biased region" description="Polar residues" evidence="5">
    <location>
        <begin position="681"/>
        <end position="691"/>
    </location>
</feature>
<dbReference type="RefSeq" id="XP_022464855.1">
    <property type="nucleotide sequence ID" value="XM_022608350.1"/>
</dbReference>
<evidence type="ECO:0000256" key="4">
    <source>
        <dbReference type="ARBA" id="ARBA00021016"/>
    </source>
</evidence>
<dbReference type="GO" id="GO:0030479">
    <property type="term" value="C:actin cortical patch"/>
    <property type="evidence" value="ECO:0007669"/>
    <property type="project" value="UniProtKB-SubCell"/>
</dbReference>
<dbReference type="STRING" id="1071383.J7S6V7"/>
<dbReference type="eggNOG" id="ENOG502S25J">
    <property type="taxonomic scope" value="Eukaryota"/>
</dbReference>
<feature type="compositionally biased region" description="Acidic residues" evidence="5">
    <location>
        <begin position="63"/>
        <end position="75"/>
    </location>
</feature>
<feature type="compositionally biased region" description="Basic residues" evidence="5">
    <location>
        <begin position="598"/>
        <end position="609"/>
    </location>
</feature>
<accession>J7S6V7</accession>
<feature type="compositionally biased region" description="Polar residues" evidence="5">
    <location>
        <begin position="424"/>
        <end position="437"/>
    </location>
</feature>
<dbReference type="OrthoDB" id="3995855at2759"/>
<gene>
    <name evidence="6" type="primary">KNAG0E03520</name>
    <name evidence="6" type="ordered locus">KNAG_0E03520</name>
</gene>
<evidence type="ECO:0000313" key="6">
    <source>
        <dbReference type="EMBL" id="CCK70609.1"/>
    </source>
</evidence>
<feature type="compositionally biased region" description="Basic and acidic residues" evidence="5">
    <location>
        <begin position="128"/>
        <end position="137"/>
    </location>
</feature>
<feature type="compositionally biased region" description="Basic and acidic residues" evidence="5">
    <location>
        <begin position="642"/>
        <end position="652"/>
    </location>
</feature>
<dbReference type="InterPro" id="IPR021582">
    <property type="entry name" value="Aim21"/>
</dbReference>
<dbReference type="Pfam" id="PF11489">
    <property type="entry name" value="Aim21"/>
    <property type="match status" value="1"/>
</dbReference>
<feature type="compositionally biased region" description="Polar residues" evidence="5">
    <location>
        <begin position="570"/>
        <end position="579"/>
    </location>
</feature>
<feature type="compositionally biased region" description="Polar residues" evidence="5">
    <location>
        <begin position="533"/>
        <end position="547"/>
    </location>
</feature>
<feature type="compositionally biased region" description="Polar residues" evidence="5">
    <location>
        <begin position="395"/>
        <end position="412"/>
    </location>
</feature>
<comment type="subcellular location">
    <subcellularLocation>
        <location evidence="2">Cytoplasm</location>
        <location evidence="2">Cytoskeleton</location>
        <location evidence="2">Actin patch</location>
    </subcellularLocation>
</comment>
<feature type="compositionally biased region" description="Basic and acidic residues" evidence="5">
    <location>
        <begin position="76"/>
        <end position="96"/>
    </location>
</feature>
<organism evidence="6 7">
    <name type="scientific">Huiozyma naganishii (strain ATCC MYA-139 / BCRC 22969 / CBS 8797 / KCTC 17520 / NBRC 10181 / NCYC 3082 / Yp74L-3)</name>
    <name type="common">Yeast</name>
    <name type="synonym">Kazachstania naganishii</name>
    <dbReference type="NCBI Taxonomy" id="1071383"/>
    <lineage>
        <taxon>Eukaryota</taxon>
        <taxon>Fungi</taxon>
        <taxon>Dikarya</taxon>
        <taxon>Ascomycota</taxon>
        <taxon>Saccharomycotina</taxon>
        <taxon>Saccharomycetes</taxon>
        <taxon>Saccharomycetales</taxon>
        <taxon>Saccharomycetaceae</taxon>
        <taxon>Huiozyma</taxon>
    </lineage>
</organism>
<feature type="region of interest" description="Disordered" evidence="5">
    <location>
        <begin position="638"/>
        <end position="766"/>
    </location>
</feature>
<dbReference type="GeneID" id="34526309"/>
<protein>
    <recommendedName>
        <fullName evidence="4">Altered inheritance of mitochondria protein 21</fullName>
    </recommendedName>
</protein>
<keyword evidence="7" id="KW-1185">Reference proteome</keyword>